<gene>
    <name evidence="9" type="ORF">CmeUKMEL1_06465</name>
</gene>
<keyword evidence="10" id="KW-1185">Reference proteome</keyword>
<keyword evidence="7" id="KW-1133">Transmembrane helix</keyword>
<keyword evidence="7" id="KW-0472">Membrane</keyword>
<dbReference type="InterPro" id="IPR058240">
    <property type="entry name" value="rSAM_sf"/>
</dbReference>
<evidence type="ECO:0000259" key="8">
    <source>
        <dbReference type="PROSITE" id="PS51918"/>
    </source>
</evidence>
<evidence type="ECO:0000256" key="2">
    <source>
        <dbReference type="ARBA" id="ARBA00022485"/>
    </source>
</evidence>
<proteinExistence type="predicted"/>
<dbReference type="GO" id="GO:0051539">
    <property type="term" value="F:4 iron, 4 sulfur cluster binding"/>
    <property type="evidence" value="ECO:0007669"/>
    <property type="project" value="UniProtKB-KW"/>
</dbReference>
<dbReference type="VEuPathDB" id="CryptoDB:CmeUKMEL1_06465"/>
<dbReference type="Proteomes" id="UP000236928">
    <property type="component" value="Unassembled WGS sequence"/>
</dbReference>
<dbReference type="CDD" id="cd01335">
    <property type="entry name" value="Radical_SAM"/>
    <property type="match status" value="1"/>
</dbReference>
<dbReference type="GO" id="GO:0046872">
    <property type="term" value="F:metal ion binding"/>
    <property type="evidence" value="ECO:0007669"/>
    <property type="project" value="UniProtKB-KW"/>
</dbReference>
<keyword evidence="2" id="KW-0004">4Fe-4S</keyword>
<evidence type="ECO:0000256" key="5">
    <source>
        <dbReference type="ARBA" id="ARBA00023004"/>
    </source>
</evidence>
<evidence type="ECO:0000256" key="4">
    <source>
        <dbReference type="ARBA" id="ARBA00022723"/>
    </source>
</evidence>
<keyword evidence="6" id="KW-0411">Iron-sulfur</keyword>
<dbReference type="AlphaFoldDB" id="A0A2P4YZK7"/>
<dbReference type="InterPro" id="IPR013785">
    <property type="entry name" value="Aldolase_TIM"/>
</dbReference>
<dbReference type="PANTHER" id="PTHR30544:SF8">
    <property type="entry name" value="RADICAL SAM SUPERFAMILY PROTEIN"/>
    <property type="match status" value="1"/>
</dbReference>
<accession>A0A2P4YZK7</accession>
<keyword evidence="5" id="KW-0408">Iron</keyword>
<comment type="caution">
    <text evidence="9">The sequence shown here is derived from an EMBL/GenBank/DDBJ whole genome shotgun (WGS) entry which is preliminary data.</text>
</comment>
<keyword evidence="7" id="KW-0812">Transmembrane</keyword>
<protein>
    <recommendedName>
        <fullName evidence="8">Radical SAM core domain-containing protein</fullName>
    </recommendedName>
</protein>
<dbReference type="Pfam" id="PF04055">
    <property type="entry name" value="Radical_SAM"/>
    <property type="match status" value="1"/>
</dbReference>
<sequence length="604" mass="69075">MENKRRTDIKKHSIFDYKSLTKALDNAGIKRIHAYTIWRNIVQKDVKDMSEIKDIPKAAFKIINEQFSILNIQLINSQTSKDGNTTKIIFRLQDSHEIEAVIMRYGDDQVNENTNTHNSNNNNNDSIKQEINTSSKYKRISICVSSQIGCRMGCMFCATGSMGLRGSLLSGEILQQLYYIKNVLKEPVRNVVFMGMGEPLENYDEVIDSIRLMIDPRVFSLSSGHILVSTVGIPSNIISLADDLPGIGLCLSLHAPNQSLRERIIPIARLYKISDLMRSLDIFIFKTIINKCYKNLIDDRNKGHIKDNMNYNDILISNKLLYGHKMIIIEYTMLKDVNDSEDHAIELANLLKNTPISKNIIEEIMDSRDDSVKMNINHCISDNKIINKNFKSHIASTIFKELSKDFDRTNFAIVNLIPYNKTNTSTRFSTPSKEVITKFAKVLIDLNIFVTVRRKMGDGIFGACGQLALKQAKNYNIEDVNQQLGVSDDEDNSDEDFINDELFMNSSEIEDSELEAMTKPVNNNNNNNNNNNSTKTVNLRANSLFTIQKKFDDNFKISNVFSRILLSYYDVCKSFILDNKTSIFLLIGSGIYIHYFFRRNKRLL</sequence>
<dbReference type="SUPFAM" id="SSF102114">
    <property type="entry name" value="Radical SAM enzymes"/>
    <property type="match status" value="1"/>
</dbReference>
<organism evidence="9 10">
    <name type="scientific">Cryptosporidium meleagridis</name>
    <dbReference type="NCBI Taxonomy" id="93969"/>
    <lineage>
        <taxon>Eukaryota</taxon>
        <taxon>Sar</taxon>
        <taxon>Alveolata</taxon>
        <taxon>Apicomplexa</taxon>
        <taxon>Conoidasida</taxon>
        <taxon>Coccidia</taxon>
        <taxon>Eucoccidiorida</taxon>
        <taxon>Eimeriorina</taxon>
        <taxon>Cryptosporidiidae</taxon>
        <taxon>Cryptosporidium</taxon>
    </lineage>
</organism>
<dbReference type="InterPro" id="IPR040072">
    <property type="entry name" value="Methyltransferase_A"/>
</dbReference>
<evidence type="ECO:0000313" key="10">
    <source>
        <dbReference type="Proteomes" id="UP000236928"/>
    </source>
</evidence>
<keyword evidence="3" id="KW-0949">S-adenosyl-L-methionine</keyword>
<feature type="domain" description="Radical SAM core" evidence="8">
    <location>
        <begin position="136"/>
        <end position="405"/>
    </location>
</feature>
<dbReference type="GO" id="GO:0070475">
    <property type="term" value="P:rRNA base methylation"/>
    <property type="evidence" value="ECO:0007669"/>
    <property type="project" value="TreeGrafter"/>
</dbReference>
<evidence type="ECO:0000313" key="9">
    <source>
        <dbReference type="EMBL" id="POM83252.1"/>
    </source>
</evidence>
<dbReference type="PANTHER" id="PTHR30544">
    <property type="entry name" value="23S RRNA METHYLTRANSFERASE"/>
    <property type="match status" value="1"/>
</dbReference>
<dbReference type="GO" id="GO:0030488">
    <property type="term" value="P:tRNA methylation"/>
    <property type="evidence" value="ECO:0007669"/>
    <property type="project" value="TreeGrafter"/>
</dbReference>
<feature type="transmembrane region" description="Helical" evidence="7">
    <location>
        <begin position="581"/>
        <end position="597"/>
    </location>
</feature>
<dbReference type="OrthoDB" id="538249at2759"/>
<dbReference type="EMBL" id="JIBK01000011">
    <property type="protein sequence ID" value="POM83252.1"/>
    <property type="molecule type" value="Genomic_DNA"/>
</dbReference>
<evidence type="ECO:0000256" key="6">
    <source>
        <dbReference type="ARBA" id="ARBA00023014"/>
    </source>
</evidence>
<reference evidence="9 10" key="1">
    <citation type="submission" date="2014-04" db="EMBL/GenBank/DDBJ databases">
        <title>Comparative Genomics of Cryptosporidium Species.</title>
        <authorList>
            <person name="Silva J.C."/>
            <person name="Su Q."/>
            <person name="Chalmers R."/>
            <person name="Chibucos M.C."/>
            <person name="Elwin K."/>
            <person name="Godinez A."/>
            <person name="Guo F."/>
            <person name="Huynh K."/>
            <person name="Orvis J."/>
            <person name="Ott S."/>
            <person name="Sadzewicz L."/>
            <person name="Sengamalay N."/>
            <person name="Shetty A."/>
            <person name="Sun M."/>
            <person name="Tallon L."/>
            <person name="Xiao L."/>
            <person name="Zhang H."/>
            <person name="Fraser C.M."/>
            <person name="Zhu G."/>
            <person name="Kissinger J."/>
            <person name="Widmer G."/>
        </authorList>
    </citation>
    <scope>NUCLEOTIDE SEQUENCE [LARGE SCALE GENOMIC DNA]</scope>
    <source>
        <strain evidence="9 10">UKMEL1</strain>
    </source>
</reference>
<dbReference type="PROSITE" id="PS51918">
    <property type="entry name" value="RADICAL_SAM"/>
    <property type="match status" value="1"/>
</dbReference>
<dbReference type="InterPro" id="IPR007197">
    <property type="entry name" value="rSAM"/>
</dbReference>
<evidence type="ECO:0000256" key="7">
    <source>
        <dbReference type="SAM" id="Phobius"/>
    </source>
</evidence>
<dbReference type="Gene3D" id="3.20.20.70">
    <property type="entry name" value="Aldolase class I"/>
    <property type="match status" value="2"/>
</dbReference>
<keyword evidence="4" id="KW-0479">Metal-binding</keyword>
<evidence type="ECO:0000256" key="3">
    <source>
        <dbReference type="ARBA" id="ARBA00022691"/>
    </source>
</evidence>
<dbReference type="GO" id="GO:0003824">
    <property type="term" value="F:catalytic activity"/>
    <property type="evidence" value="ECO:0007669"/>
    <property type="project" value="InterPro"/>
</dbReference>
<comment type="cofactor">
    <cofactor evidence="1">
        <name>[4Fe-4S] cluster</name>
        <dbReference type="ChEBI" id="CHEBI:49883"/>
    </cofactor>
</comment>
<evidence type="ECO:0000256" key="1">
    <source>
        <dbReference type="ARBA" id="ARBA00001966"/>
    </source>
</evidence>
<name>A0A2P4YZK7_9CRYT</name>